<feature type="domain" description="tRNA-splicing endonuclease subunit Sen15" evidence="2">
    <location>
        <begin position="54"/>
        <end position="90"/>
    </location>
</feature>
<evidence type="ECO:0000313" key="4">
    <source>
        <dbReference type="Proteomes" id="UP001162162"/>
    </source>
</evidence>
<evidence type="ECO:0000259" key="2">
    <source>
        <dbReference type="Pfam" id="PF09631"/>
    </source>
</evidence>
<dbReference type="EMBL" id="JAPWTK010000018">
    <property type="protein sequence ID" value="KAJ8958224.1"/>
    <property type="molecule type" value="Genomic_DNA"/>
</dbReference>
<evidence type="ECO:0000256" key="1">
    <source>
        <dbReference type="ARBA" id="ARBA00022694"/>
    </source>
</evidence>
<dbReference type="Pfam" id="PF09631">
    <property type="entry name" value="Sen15"/>
    <property type="match status" value="1"/>
</dbReference>
<dbReference type="GO" id="GO:0006388">
    <property type="term" value="P:tRNA splicing, via endonucleolytic cleavage and ligation"/>
    <property type="evidence" value="ECO:0007669"/>
    <property type="project" value="InterPro"/>
</dbReference>
<dbReference type="SUPFAM" id="SSF53032">
    <property type="entry name" value="tRNA-intron endonuclease catalytic domain-like"/>
    <property type="match status" value="1"/>
</dbReference>
<evidence type="ECO:0000313" key="3">
    <source>
        <dbReference type="EMBL" id="KAJ8958224.1"/>
    </source>
</evidence>
<keyword evidence="4" id="KW-1185">Reference proteome</keyword>
<reference evidence="3" key="1">
    <citation type="journal article" date="2023" name="Insect Mol. Biol.">
        <title>Genome sequencing provides insights into the evolution of gene families encoding plant cell wall-degrading enzymes in longhorned beetles.</title>
        <authorList>
            <person name="Shin N.R."/>
            <person name="Okamura Y."/>
            <person name="Kirsch R."/>
            <person name="Pauchet Y."/>
        </authorList>
    </citation>
    <scope>NUCLEOTIDE SEQUENCE</scope>
    <source>
        <strain evidence="3">AMC_N1</strain>
    </source>
</reference>
<accession>A0AAV8Z4J2</accession>
<dbReference type="InterPro" id="IPR036167">
    <property type="entry name" value="tRNA_intron_Endo_cat-like_sf"/>
</dbReference>
<dbReference type="InterPro" id="IPR018593">
    <property type="entry name" value="tRNA-endonuc_su_Sen15"/>
</dbReference>
<protein>
    <recommendedName>
        <fullName evidence="2">tRNA-splicing endonuclease subunit Sen15 domain-containing protein</fullName>
    </recommendedName>
</protein>
<name>A0AAV8Z4J2_9CUCU</name>
<gene>
    <name evidence="3" type="ORF">NQ318_017365</name>
</gene>
<sequence length="138" mass="15647">MNKALISEFTKYVDKKEAFITSQVYLEICELKRYFDVTYSFNAALNKITISAKKDKSGPAVSQDTVFLVIVHSDSTCVYYQLTSGLSKPTDATAKHLKENKQEKLDGDIRKNRELIQHAALLGVNVTLKQNQKKETKK</sequence>
<comment type="caution">
    <text evidence="3">The sequence shown here is derived from an EMBL/GenBank/DDBJ whole genome shotgun (WGS) entry which is preliminary data.</text>
</comment>
<dbReference type="Proteomes" id="UP001162162">
    <property type="component" value="Unassembled WGS sequence"/>
</dbReference>
<dbReference type="AlphaFoldDB" id="A0AAV8Z4J2"/>
<proteinExistence type="predicted"/>
<organism evidence="3 4">
    <name type="scientific">Aromia moschata</name>
    <dbReference type="NCBI Taxonomy" id="1265417"/>
    <lineage>
        <taxon>Eukaryota</taxon>
        <taxon>Metazoa</taxon>
        <taxon>Ecdysozoa</taxon>
        <taxon>Arthropoda</taxon>
        <taxon>Hexapoda</taxon>
        <taxon>Insecta</taxon>
        <taxon>Pterygota</taxon>
        <taxon>Neoptera</taxon>
        <taxon>Endopterygota</taxon>
        <taxon>Coleoptera</taxon>
        <taxon>Polyphaga</taxon>
        <taxon>Cucujiformia</taxon>
        <taxon>Chrysomeloidea</taxon>
        <taxon>Cerambycidae</taxon>
        <taxon>Cerambycinae</taxon>
        <taxon>Callichromatini</taxon>
        <taxon>Aromia</taxon>
    </lineage>
</organism>
<keyword evidence="1" id="KW-0819">tRNA processing</keyword>